<evidence type="ECO:0000259" key="1">
    <source>
        <dbReference type="Pfam" id="PF05239"/>
    </source>
</evidence>
<dbReference type="Proteomes" id="UP000565078">
    <property type="component" value="Unassembled WGS sequence"/>
</dbReference>
<dbReference type="EMBL" id="DUGC01000030">
    <property type="protein sequence ID" value="HIH09327.1"/>
    <property type="molecule type" value="Genomic_DNA"/>
</dbReference>
<evidence type="ECO:0000313" key="2">
    <source>
        <dbReference type="EMBL" id="HIH09327.1"/>
    </source>
</evidence>
<name>A0A7J4IZT8_9ARCH</name>
<dbReference type="SUPFAM" id="SSF50346">
    <property type="entry name" value="PRC-barrel domain"/>
    <property type="match status" value="2"/>
</dbReference>
<dbReference type="Pfam" id="PF05239">
    <property type="entry name" value="PRC"/>
    <property type="match status" value="2"/>
</dbReference>
<evidence type="ECO:0000313" key="3">
    <source>
        <dbReference type="Proteomes" id="UP000565078"/>
    </source>
</evidence>
<dbReference type="InterPro" id="IPR027275">
    <property type="entry name" value="PRC-brl_dom"/>
</dbReference>
<accession>A0A7J4IZT8</accession>
<sequence>MQEIRQMSKQHDSGVRIHKLIGKKVLASNGKEVGTIMEIRLDPVTLNLDGIEMDRGFFGTDTFIGRKYITSLSEDGAVLNMSPVSDYKGLKVFDSSGKEVGTVKEVRTEGHTNNVSAIVVGTGILKNDAVFSRSDVKGVGESIMLNVLVDTNTVKVGGRSR</sequence>
<dbReference type="InterPro" id="IPR011033">
    <property type="entry name" value="PRC_barrel-like_sf"/>
</dbReference>
<gene>
    <name evidence="2" type="ORF">HA254_01515</name>
</gene>
<dbReference type="AlphaFoldDB" id="A0A7J4IZT8"/>
<comment type="caution">
    <text evidence="2">The sequence shown here is derived from an EMBL/GenBank/DDBJ whole genome shotgun (WGS) entry which is preliminary data.</text>
</comment>
<proteinExistence type="predicted"/>
<feature type="domain" description="PRC-barrel" evidence="1">
    <location>
        <begin position="82"/>
        <end position="125"/>
    </location>
</feature>
<protein>
    <recommendedName>
        <fullName evidence="1">PRC-barrel domain-containing protein</fullName>
    </recommendedName>
</protein>
<dbReference type="Gene3D" id="2.30.30.240">
    <property type="entry name" value="PRC-barrel domain"/>
    <property type="match status" value="2"/>
</dbReference>
<reference evidence="3" key="1">
    <citation type="journal article" date="2020" name="bioRxiv">
        <title>A rank-normalized archaeal taxonomy based on genome phylogeny resolves widespread incomplete and uneven classifications.</title>
        <authorList>
            <person name="Rinke C."/>
            <person name="Chuvochina M."/>
            <person name="Mussig A.J."/>
            <person name="Chaumeil P.-A."/>
            <person name="Waite D.W."/>
            <person name="Whitman W.B."/>
            <person name="Parks D.H."/>
            <person name="Hugenholtz P."/>
        </authorList>
    </citation>
    <scope>NUCLEOTIDE SEQUENCE [LARGE SCALE GENOMIC DNA]</scope>
</reference>
<feature type="domain" description="PRC-barrel" evidence="1">
    <location>
        <begin position="15"/>
        <end position="64"/>
    </location>
</feature>
<organism evidence="2 3">
    <name type="scientific">Candidatus Iainarchaeum sp</name>
    <dbReference type="NCBI Taxonomy" id="3101447"/>
    <lineage>
        <taxon>Archaea</taxon>
        <taxon>Candidatus Iainarchaeota</taxon>
        <taxon>Candidatus Iainarchaeia</taxon>
        <taxon>Candidatus Iainarchaeales</taxon>
        <taxon>Candidatus Iainarchaeaceae</taxon>
        <taxon>Candidatus Iainarchaeum</taxon>
    </lineage>
</organism>